<dbReference type="eggNOG" id="KOG0027">
    <property type="taxonomic scope" value="Eukaryota"/>
</dbReference>
<reference evidence="3" key="2">
    <citation type="submission" date="2017-05" db="UniProtKB">
        <authorList>
            <consortium name="EnsemblMetazoa"/>
        </authorList>
    </citation>
    <scope>IDENTIFICATION</scope>
</reference>
<dbReference type="PROSITE" id="PS50222">
    <property type="entry name" value="EF_HAND_2"/>
    <property type="match status" value="1"/>
</dbReference>
<dbReference type="SUPFAM" id="SSF47473">
    <property type="entry name" value="EF-hand"/>
    <property type="match status" value="3"/>
</dbReference>
<proteinExistence type="predicted"/>
<dbReference type="PANTHER" id="PTHR20875">
    <property type="entry name" value="EF-HAND CALCIUM-BINDING DOMAIN-CONTAINING PROTEIN 6-RELATED"/>
    <property type="match status" value="1"/>
</dbReference>
<gene>
    <name evidence="3" type="primary">100640076</name>
</gene>
<dbReference type="EnsemblMetazoa" id="XM_019997436.1">
    <property type="protein sequence ID" value="XP_019852995.1"/>
    <property type="gene ID" value="LOC100640076"/>
</dbReference>
<dbReference type="SMART" id="SM00054">
    <property type="entry name" value="EFh"/>
    <property type="match status" value="4"/>
</dbReference>
<dbReference type="Gene3D" id="1.10.238.10">
    <property type="entry name" value="EF-hand"/>
    <property type="match status" value="4"/>
</dbReference>
<dbReference type="GO" id="GO:0005654">
    <property type="term" value="C:nucleoplasm"/>
    <property type="evidence" value="ECO:0007669"/>
    <property type="project" value="TreeGrafter"/>
</dbReference>
<organism evidence="3">
    <name type="scientific">Amphimedon queenslandica</name>
    <name type="common">Sponge</name>
    <dbReference type="NCBI Taxonomy" id="400682"/>
    <lineage>
        <taxon>Eukaryota</taxon>
        <taxon>Metazoa</taxon>
        <taxon>Porifera</taxon>
        <taxon>Demospongiae</taxon>
        <taxon>Heteroscleromorpha</taxon>
        <taxon>Haplosclerida</taxon>
        <taxon>Niphatidae</taxon>
        <taxon>Amphimedon</taxon>
    </lineage>
</organism>
<dbReference type="OrthoDB" id="26525at2759"/>
<evidence type="ECO:0000259" key="2">
    <source>
        <dbReference type="PROSITE" id="PS50222"/>
    </source>
</evidence>
<dbReference type="Proteomes" id="UP000007879">
    <property type="component" value="Unassembled WGS sequence"/>
</dbReference>
<dbReference type="STRING" id="400682.A0A1X7UQU9"/>
<accession>A0A1X7UQU9</accession>
<dbReference type="InParanoid" id="A0A1X7UQU9"/>
<name>A0A1X7UQU9_AMPQE</name>
<feature type="domain" description="EF-hand" evidence="2">
    <location>
        <begin position="235"/>
        <end position="270"/>
    </location>
</feature>
<protein>
    <recommendedName>
        <fullName evidence="2">EF-hand domain-containing protein</fullName>
    </recommendedName>
</protein>
<sequence>MMISAGSLRLPKILHPVYKHSAQCSNTEELELRGSTLVAPRTSQSVAEQVKPGNITRPHSILVSRPTTVPRIQKHRPPSSTLNPNQLMDVVSDKLKGNGFFIMRNTFNAFDPDNKGTVTREALYRILCNLLGGISQYQYQRLLEKIRLADKKVISFNEFYSRFRVIPSREPHWLDRVTHHGPRYISAEYVHSMLVARAKQCVHNLSDFLPKWKGLQGQLDVADFRNILNSLSLGLNNEQYKKLWSKYDPGAKGYVSGEELLSKLGVKTLEQATNKGVVMRGKGINSKEDGAGKTNGDSPVPSVTLETTLSDKINSLHNEFIKKDTTSSGKVNGDAVHGCLQHIGILITRDQCYHMLNRLGYNPERPINYNSLIKTLSTHSIIGLTHAVLTDTTQRFRASSPRHACVSTPDAEATLVCKLHNDLLKLVSKLKAHDPKGTGLISKDIFINIVKGFLPEDSLGSLESLIVNKLLADDEVEQEREGGEQLVMYTKFMSLFDKMTKPAVKQLQLKEEGSLAAGEERGESSNKTDTNIKEVRDKLIKYCRTAPGTVMNAYEILDPKNTNRISQELFQQIMFRLGLSADGDVTNALWSEVLKNKDGTIHPHELIRHFDKRQNKQTDVTPVWLRGDDSHYVRSKYLDRDIDIVMKSLNTMLSLYQKPIRSYFICNDPSGTGLVTSEIFQQLVLSLCPQLSQEELLHITKKFQDSANMINYTALLKGLPSIQPVYKTGNDLATLLSHSPAPTVNLPFLSLPITSPPQHGLPGVKVKLQRKLLEKWSEFKRNLVKMDPLGTGHVNVKEFRQILSNFNISLSREDMYYILQELDPLLTGKINYAMFLQLLLGRQ</sequence>
<dbReference type="InterPro" id="IPR002048">
    <property type="entry name" value="EF_hand_dom"/>
</dbReference>
<evidence type="ECO:0000256" key="1">
    <source>
        <dbReference type="SAM" id="MobiDB-lite"/>
    </source>
</evidence>
<evidence type="ECO:0000313" key="4">
    <source>
        <dbReference type="Proteomes" id="UP000007879"/>
    </source>
</evidence>
<evidence type="ECO:0000313" key="3">
    <source>
        <dbReference type="EnsemblMetazoa" id="Aqu2.1.29889_001"/>
    </source>
</evidence>
<dbReference type="EnsemblMetazoa" id="Aqu2.1.29889_001">
    <property type="protein sequence ID" value="Aqu2.1.29889_001"/>
    <property type="gene ID" value="Aqu2.1.29889"/>
</dbReference>
<dbReference type="KEGG" id="aqu:100640076"/>
<keyword evidence="4" id="KW-1185">Reference proteome</keyword>
<dbReference type="AlphaFoldDB" id="A0A1X7UQU9"/>
<dbReference type="InterPro" id="IPR052603">
    <property type="entry name" value="EFCB6"/>
</dbReference>
<dbReference type="InterPro" id="IPR011992">
    <property type="entry name" value="EF-hand-dom_pair"/>
</dbReference>
<feature type="region of interest" description="Disordered" evidence="1">
    <location>
        <begin position="282"/>
        <end position="301"/>
    </location>
</feature>
<dbReference type="PANTHER" id="PTHR20875:SF5">
    <property type="entry name" value="EF-HAND DOMAIN-CONTAINING PROTEIN"/>
    <property type="match status" value="1"/>
</dbReference>
<dbReference type="GO" id="GO:0005509">
    <property type="term" value="F:calcium ion binding"/>
    <property type="evidence" value="ECO:0007669"/>
    <property type="project" value="InterPro"/>
</dbReference>
<reference evidence="4" key="1">
    <citation type="journal article" date="2010" name="Nature">
        <title>The Amphimedon queenslandica genome and the evolution of animal complexity.</title>
        <authorList>
            <person name="Srivastava M."/>
            <person name="Simakov O."/>
            <person name="Chapman J."/>
            <person name="Fahey B."/>
            <person name="Gauthier M.E."/>
            <person name="Mitros T."/>
            <person name="Richards G.S."/>
            <person name="Conaco C."/>
            <person name="Dacre M."/>
            <person name="Hellsten U."/>
            <person name="Larroux C."/>
            <person name="Putnam N.H."/>
            <person name="Stanke M."/>
            <person name="Adamska M."/>
            <person name="Darling A."/>
            <person name="Degnan S.M."/>
            <person name="Oakley T.H."/>
            <person name="Plachetzki D.C."/>
            <person name="Zhai Y."/>
            <person name="Adamski M."/>
            <person name="Calcino A."/>
            <person name="Cummins S.F."/>
            <person name="Goodstein D.M."/>
            <person name="Harris C."/>
            <person name="Jackson D.J."/>
            <person name="Leys S.P."/>
            <person name="Shu S."/>
            <person name="Woodcroft B.J."/>
            <person name="Vervoort M."/>
            <person name="Kosik K.S."/>
            <person name="Manning G."/>
            <person name="Degnan B.M."/>
            <person name="Rokhsar D.S."/>
        </authorList>
    </citation>
    <scope>NUCLEOTIDE SEQUENCE [LARGE SCALE GENOMIC DNA]</scope>
</reference>